<dbReference type="PANTHER" id="PTHR32063">
    <property type="match status" value="1"/>
</dbReference>
<name>A0A090W1T5_9FLAO</name>
<dbReference type="GO" id="GO:0042910">
    <property type="term" value="F:xenobiotic transmembrane transporter activity"/>
    <property type="evidence" value="ECO:0007669"/>
    <property type="project" value="TreeGrafter"/>
</dbReference>
<evidence type="ECO:0000313" key="3">
    <source>
        <dbReference type="Proteomes" id="UP000029646"/>
    </source>
</evidence>
<dbReference type="Proteomes" id="UP000029646">
    <property type="component" value="Unassembled WGS sequence"/>
</dbReference>
<organism evidence="2 3">
    <name type="scientific">Jejuia pallidilutea</name>
    <dbReference type="NCBI Taxonomy" id="504487"/>
    <lineage>
        <taxon>Bacteria</taxon>
        <taxon>Pseudomonadati</taxon>
        <taxon>Bacteroidota</taxon>
        <taxon>Flavobacteriia</taxon>
        <taxon>Flavobacteriales</taxon>
        <taxon>Flavobacteriaceae</taxon>
        <taxon>Jejuia</taxon>
    </lineage>
</organism>
<accession>A0A090W1T5</accession>
<dbReference type="SUPFAM" id="SSF82693">
    <property type="entry name" value="Multidrug efflux transporter AcrB pore domain, PN1, PN2, PC1 and PC2 subdomains"/>
    <property type="match status" value="1"/>
</dbReference>
<dbReference type="PANTHER" id="PTHR32063:SF24">
    <property type="entry name" value="CATION EFFLUX SYSTEM (ACRB_ACRD_ACRF FAMILY)"/>
    <property type="match status" value="1"/>
</dbReference>
<dbReference type="Pfam" id="PF00873">
    <property type="entry name" value="ACR_tran"/>
    <property type="match status" value="1"/>
</dbReference>
<dbReference type="EMBL" id="BBNS01000004">
    <property type="protein sequence ID" value="GAL70178.1"/>
    <property type="molecule type" value="Genomic_DNA"/>
</dbReference>
<keyword evidence="1" id="KW-0472">Membrane</keyword>
<dbReference type="AlphaFoldDB" id="A0A090W1T5"/>
<feature type="transmembrane region" description="Helical" evidence="1">
    <location>
        <begin position="21"/>
        <end position="38"/>
    </location>
</feature>
<dbReference type="Gene3D" id="3.30.70.1430">
    <property type="entry name" value="Multidrug efflux transporter AcrB pore domain"/>
    <property type="match status" value="1"/>
</dbReference>
<reference evidence="2 3" key="1">
    <citation type="journal article" date="2014" name="Genome Announc.">
        <title>Draft Genome Sequence of Marine Flavobacterium Jejuia pallidilutea Strain 11shimoA1 and Pigmentation Mutants.</title>
        <authorList>
            <person name="Takatani N."/>
            <person name="Nakanishi M."/>
            <person name="Meirelles P."/>
            <person name="Mino S."/>
            <person name="Suda W."/>
            <person name="Oshima K."/>
            <person name="Hattori M."/>
            <person name="Ohkuma M."/>
            <person name="Hosokawa M."/>
            <person name="Miyashita K."/>
            <person name="Thompson F.L."/>
            <person name="Niwa A."/>
            <person name="Sawabe T."/>
            <person name="Sawabe T."/>
        </authorList>
    </citation>
    <scope>NUCLEOTIDE SEQUENCE [LARGE SCALE GENOMIC DNA]</scope>
    <source>
        <strain evidence="3">JCM19302</strain>
    </source>
</reference>
<keyword evidence="1" id="KW-0812">Transmembrane</keyword>
<comment type="caution">
    <text evidence="2">The sequence shown here is derived from an EMBL/GenBank/DDBJ whole genome shotgun (WGS) entry which is preliminary data.</text>
</comment>
<evidence type="ECO:0000256" key="1">
    <source>
        <dbReference type="SAM" id="Phobius"/>
    </source>
</evidence>
<dbReference type="GO" id="GO:0005886">
    <property type="term" value="C:plasma membrane"/>
    <property type="evidence" value="ECO:0007669"/>
    <property type="project" value="TreeGrafter"/>
</dbReference>
<protein>
    <submittedName>
        <fullName evidence="2">Cobalt-zinc-cadmium resistance protein CzcA</fullName>
    </submittedName>
</protein>
<keyword evidence="1" id="KW-1133">Transmembrane helix</keyword>
<evidence type="ECO:0000313" key="2">
    <source>
        <dbReference type="EMBL" id="GAL70178.1"/>
    </source>
</evidence>
<gene>
    <name evidence="2" type="ORF">JCM19302_2753</name>
</gene>
<proteinExistence type="predicted"/>
<dbReference type="InterPro" id="IPR001036">
    <property type="entry name" value="Acrflvin-R"/>
</dbReference>
<sequence>MNWLNKLYDPTIQWALQSKKLVLGIATVLLGISIYIFTTMGGEFVPTLDEGDFVIQPVLKTGTSLKRTVEITTKIEQILLDKFPEVKQVVTRIGAAEVPTDPMSMEESDVIIILKPKKEWVSASSKDELADKFKEALAIIPGMEVEFTQPIEMRFNELITGVRADIAIKILVRTYKYSAKRGMK</sequence>
<dbReference type="Gene3D" id="1.20.1640.10">
    <property type="entry name" value="Multidrug efflux transporter AcrB transmembrane domain"/>
    <property type="match status" value="1"/>
</dbReference>
<dbReference type="Gene3D" id="3.30.70.1440">
    <property type="entry name" value="Multidrug efflux transporter AcrB pore domain"/>
    <property type="match status" value="1"/>
</dbReference>